<reference evidence="1 2" key="1">
    <citation type="submission" date="2015-12" db="EMBL/GenBank/DDBJ databases">
        <title>Dictyostelia acquired genes for synthesis and detection of signals that induce cell-type specialization by lateral gene transfer from prokaryotes.</title>
        <authorList>
            <person name="Gloeckner G."/>
            <person name="Schaap P."/>
        </authorList>
    </citation>
    <scope>NUCLEOTIDE SEQUENCE [LARGE SCALE GENOMIC DNA]</scope>
    <source>
        <strain evidence="1 2">TK</strain>
    </source>
</reference>
<evidence type="ECO:0000313" key="1">
    <source>
        <dbReference type="EMBL" id="KYR03156.1"/>
    </source>
</evidence>
<protein>
    <submittedName>
        <fullName evidence="1">Uncharacterized protein</fullName>
    </submittedName>
</protein>
<dbReference type="Proteomes" id="UP000076078">
    <property type="component" value="Unassembled WGS sequence"/>
</dbReference>
<name>A0A152AAB0_TIELA</name>
<gene>
    <name evidence="1" type="ORF">DLAC_00656</name>
</gene>
<keyword evidence="2" id="KW-1185">Reference proteome</keyword>
<proteinExistence type="predicted"/>
<comment type="caution">
    <text evidence="1">The sequence shown here is derived from an EMBL/GenBank/DDBJ whole genome shotgun (WGS) entry which is preliminary data.</text>
</comment>
<dbReference type="AlphaFoldDB" id="A0A152AAB0"/>
<sequence>MNNDCIGDDIFYKSIFRNKYLWKKILSCNQNNRSRKFNDVNDVQWMCHYEHFNLLKLKFQLSQQHLLYNTIYFVKDSSFLECLDLELIDYIYRHEPLLYSDHIFNVNEHTRKIISYYKTIVSSGNQVILNQFKQYLPKLILYLHKSNVEIPETVIDDVLSIIPPPPFNSNNSSSSNSNNVLSTPLNEFQQLKSLHTPVMSKVLPLLISNANVEMLEYLWRNYRDEYMFSMCLKNAYIDRIPLVVAEFLYENCRDIVIFPSELLRLGVLMNQLPVIEYLLSRIDLQDQFIATINLPFIVSYSKSPEVFDYLLDILVKPLGLLHNQFLKKYLQIPHLMTMVIKNKLTVFRHIIHNYDGLQILCQAPEEKQKSLISNMIELNSNAYEFLRLLPEPMLLHYFNTTGYNGTKWEVVKIMVEVNPSKYNNKDLIKTCFYKSIDAFYYLMDNFQRNPLTQDEVVLLFRETLPNIEGFIYRLFKNNEYCYKFMLAKGKFKLIETTMSVLGVTLESFYDPTYDYIANGNEKYGNHLSLAAINGNWDVFQFVYNNIRKDACPYGLNSITSFEIFKFMLETNQPHSHLLSSIYSNGTLEWYQYLYDHKPWVFTHNPLDLRTLAQKCKIKDNPLPMLKFLDSKGSIEFDRGTLLKLDYLFKICDYPLISYIIDRLNVYNKPGNYLNSVLESYLSSGLFPNDPISLMNVHLLSYPNDGIHDKFKPDSLHHLKLSSYKFLSICKFILNSQPSNFKLPFHEIQDIFTYSRYHIDTMKLFLPYFPDDWKQNHKFVFELLCKSDTLESFIYIENISQFIFNTSRLATNEITVQNLEKYNRFLQQKSICFPSVNVNK</sequence>
<dbReference type="EMBL" id="LODT01000001">
    <property type="protein sequence ID" value="KYR03156.1"/>
    <property type="molecule type" value="Genomic_DNA"/>
</dbReference>
<evidence type="ECO:0000313" key="2">
    <source>
        <dbReference type="Proteomes" id="UP000076078"/>
    </source>
</evidence>
<dbReference type="InParanoid" id="A0A152AAB0"/>
<organism evidence="1 2">
    <name type="scientific">Tieghemostelium lacteum</name>
    <name type="common">Slime mold</name>
    <name type="synonym">Dictyostelium lacteum</name>
    <dbReference type="NCBI Taxonomy" id="361077"/>
    <lineage>
        <taxon>Eukaryota</taxon>
        <taxon>Amoebozoa</taxon>
        <taxon>Evosea</taxon>
        <taxon>Eumycetozoa</taxon>
        <taxon>Dictyostelia</taxon>
        <taxon>Dictyosteliales</taxon>
        <taxon>Raperosteliaceae</taxon>
        <taxon>Tieghemostelium</taxon>
    </lineage>
</organism>
<accession>A0A152AAB0</accession>